<keyword evidence="17 27" id="KW-1133">Transmembrane helix</keyword>
<organism evidence="30 31">
    <name type="scientific">Urochloa decumbens</name>
    <dbReference type="NCBI Taxonomy" id="240449"/>
    <lineage>
        <taxon>Eukaryota</taxon>
        <taxon>Viridiplantae</taxon>
        <taxon>Streptophyta</taxon>
        <taxon>Embryophyta</taxon>
        <taxon>Tracheophyta</taxon>
        <taxon>Spermatophyta</taxon>
        <taxon>Magnoliopsida</taxon>
        <taxon>Liliopsida</taxon>
        <taxon>Poales</taxon>
        <taxon>Poaceae</taxon>
        <taxon>PACMAD clade</taxon>
        <taxon>Panicoideae</taxon>
        <taxon>Panicodae</taxon>
        <taxon>Paniceae</taxon>
        <taxon>Melinidinae</taxon>
        <taxon>Urochloa</taxon>
    </lineage>
</organism>
<evidence type="ECO:0000313" key="31">
    <source>
        <dbReference type="Proteomes" id="UP001497457"/>
    </source>
</evidence>
<dbReference type="InterPro" id="IPR017441">
    <property type="entry name" value="Protein_kinase_ATP_BS"/>
</dbReference>
<dbReference type="PROSITE" id="PS50011">
    <property type="entry name" value="PROTEIN_KINASE_DOM"/>
    <property type="match status" value="1"/>
</dbReference>
<evidence type="ECO:0000256" key="10">
    <source>
        <dbReference type="ARBA" id="ARBA00022679"/>
    </source>
</evidence>
<evidence type="ECO:0000256" key="12">
    <source>
        <dbReference type="ARBA" id="ARBA00022729"/>
    </source>
</evidence>
<keyword evidence="15" id="KW-0418">Kinase</keyword>
<evidence type="ECO:0000256" key="7">
    <source>
        <dbReference type="ARBA" id="ARBA00022527"/>
    </source>
</evidence>
<evidence type="ECO:0000256" key="1">
    <source>
        <dbReference type="ARBA" id="ARBA00004162"/>
    </source>
</evidence>
<comment type="function">
    <text evidence="24">The processed protein kinase Xa21 chain released by protein cleavage after X.oryzae pv. oryzae protein Ax21 detection translocates into the nucleus where it can bind and regulate WRKY62, a transcription factor. Confers resistance to the bacterial pathogen X.oryzae pv. oryzae (Xoo).</text>
</comment>
<dbReference type="Gene3D" id="3.80.10.10">
    <property type="entry name" value="Ribonuclease Inhibitor"/>
    <property type="match status" value="4"/>
</dbReference>
<keyword evidence="20" id="KW-0325">Glycoprotein</keyword>
<evidence type="ECO:0000313" key="30">
    <source>
        <dbReference type="EMBL" id="CAL4979395.1"/>
    </source>
</evidence>
<dbReference type="InterPro" id="IPR008271">
    <property type="entry name" value="Ser/Thr_kinase_AS"/>
</dbReference>
<evidence type="ECO:0000256" key="19">
    <source>
        <dbReference type="ARBA" id="ARBA00023170"/>
    </source>
</evidence>
<accession>A0ABC9ALS2</accession>
<dbReference type="Proteomes" id="UP001497457">
    <property type="component" value="Chromosome 21rd"/>
</dbReference>
<dbReference type="PANTHER" id="PTHR27008">
    <property type="entry name" value="OS04G0122200 PROTEIN"/>
    <property type="match status" value="1"/>
</dbReference>
<comment type="similarity">
    <text evidence="4">Belongs to the protein kinase superfamily. Ser/Thr protein kinase family.</text>
</comment>
<name>A0ABC9ALS2_9POAL</name>
<keyword evidence="6" id="KW-1003">Cell membrane</keyword>
<sequence>MDVVGVQYRSMLPAAILICFVILCRCRCSLATPLFHNSSESDRKALLCLKSHIKDPSQALSSWRSDSLSFCGWRGVSCSTRHVVRVVALDLVALNITGQIPPCISDLHFLQRIDMSYNQINGRIPLEIGNLTRLRHLNLSMNSITGVIPDTISSCSRLEAIRLMNNSIQGEIPPSLGQLQLLQEITLSNNNLSGTIPSGIGLLPSLRYLFLPSNNLVGSIPESLGSSPSLAMVVVRNNSLTGGIPPMLANCSSLYFLDLMKNMLSGNIPSTMFNSSSLVIIELAYNNFSGTIPSLSTVSSPVQYISLTRNNLSGHIPDAQGNFSQLSTLLIAQNNLQGSIPESLARIPGLQALDVAYNNLSGAVPRKLYNISSLNYLGLGVNNLAGKIPSYIGYTLPNIQTLDMAGNYFEGPLPVSLVHAPNLQALELRGNGFSGMVPSYWSLPNLIQLDLGANQLETVDWSSLSSATSSTELQLIYLDNNKLEGTIPNSVGNLSRSLQQLFLTENNFTGTIPPEIGNLANLTVLQLEGNSFTGGIPDTLGNLRNLFVLSLAHNKLVGKIPESVGRLERLSELYLQENNLSGSIPPSLGGCKSLVILNLSHNVFQGSIPTELLSVSSLSGGLDLSYNKLTGPISSNIGELINLGSLDISNNELSGEIPHTLGECLHLESISLEVNLLHGSIPLSFTNLRGITKMDLSQNNLSGEIPSFFESFSTLQLLNLSFNNLEGVVPTGGVFKNSSKVFLQGNQMLCSSDMMLQLPHCPSTPSTIKRNFRIILIVFPVTSVVMVLIVCATTILYKKSVRSKNHFVPSCKELKKFSYSDLATATNEFSQANLVGSGRFGCVYKGTFKYDLHPYAVKVFKLDQLGAPKNFFVECEALRNTRHRNLIRVISLCSSLDQMGNEFSALILEFMGNGNLENWLHSEVHTQKKKKTLNLGSRIMIAMDIAAALDYLHNWCTPPLVHCDLKPSNVLLDDDMVAHVSDFGLAKFLHDSCSVTLNSSTNVVGPRGSVGYIAPEYGMGCQISTAGDVYSYGVILLEMLTGKHPTDDIFIDGLNLHKFVESAFPQNVNEILETSLDPEFDVEEARQGSNKGGMEACILQLAKLGLKCSVDSPKDRPAIQDVYSEVVTVKEAFYSLCN</sequence>
<keyword evidence="11 27" id="KW-0812">Transmembrane</keyword>
<evidence type="ECO:0000256" key="11">
    <source>
        <dbReference type="ARBA" id="ARBA00022692"/>
    </source>
</evidence>
<keyword evidence="9" id="KW-0433">Leucine-rich repeat</keyword>
<dbReference type="SUPFAM" id="SSF52058">
    <property type="entry name" value="L domain-like"/>
    <property type="match status" value="2"/>
</dbReference>
<dbReference type="InterPro" id="IPR013210">
    <property type="entry name" value="LRR_N_plant-typ"/>
</dbReference>
<dbReference type="Pfam" id="PF08263">
    <property type="entry name" value="LRRNT_2"/>
    <property type="match status" value="1"/>
</dbReference>
<reference evidence="31" key="1">
    <citation type="submission" date="2024-06" db="EMBL/GenBank/DDBJ databases">
        <authorList>
            <person name="Ryan C."/>
        </authorList>
    </citation>
    <scope>NUCLEOTIDE SEQUENCE [LARGE SCALE GENOMIC DNA]</scope>
</reference>
<dbReference type="FunFam" id="3.80.10.10:FF:000095">
    <property type="entry name" value="LRR receptor-like serine/threonine-protein kinase GSO1"/>
    <property type="match status" value="1"/>
</dbReference>
<evidence type="ECO:0000256" key="21">
    <source>
        <dbReference type="ARBA" id="ARBA00047899"/>
    </source>
</evidence>
<dbReference type="SMART" id="SM00369">
    <property type="entry name" value="LRR_TYP"/>
    <property type="match status" value="8"/>
</dbReference>
<feature type="transmembrane region" description="Helical" evidence="27">
    <location>
        <begin position="774"/>
        <end position="797"/>
    </location>
</feature>
<evidence type="ECO:0000256" key="9">
    <source>
        <dbReference type="ARBA" id="ARBA00022614"/>
    </source>
</evidence>
<comment type="function">
    <text evidence="23">Receptor kinase that detects X.oryzae pv. oryzae protein Ax21 to promote innate immunity. Following X.oryzae pv. oryzae protein Ax21 detection, undergoes cleavage, releasing the processed protein kinase Xa21 chain.</text>
</comment>
<dbReference type="PROSITE" id="PS00107">
    <property type="entry name" value="PROTEIN_KINASE_ATP"/>
    <property type="match status" value="1"/>
</dbReference>
<dbReference type="PROSITE" id="PS00108">
    <property type="entry name" value="PROTEIN_KINASE_ST"/>
    <property type="match status" value="1"/>
</dbReference>
<dbReference type="GO" id="GO:0004674">
    <property type="term" value="F:protein serine/threonine kinase activity"/>
    <property type="evidence" value="ECO:0007669"/>
    <property type="project" value="UniProtKB-KW"/>
</dbReference>
<dbReference type="FunFam" id="3.80.10.10:FF:001158">
    <property type="entry name" value="Leucine-rich repeat protein kinase family protein"/>
    <property type="match status" value="1"/>
</dbReference>
<evidence type="ECO:0000256" key="22">
    <source>
        <dbReference type="ARBA" id="ARBA00048679"/>
    </source>
</evidence>
<evidence type="ECO:0000256" key="24">
    <source>
        <dbReference type="ARBA" id="ARBA00056628"/>
    </source>
</evidence>
<evidence type="ECO:0000256" key="27">
    <source>
        <dbReference type="SAM" id="Phobius"/>
    </source>
</evidence>
<feature type="domain" description="Protein kinase" evidence="29">
    <location>
        <begin position="829"/>
        <end position="1134"/>
    </location>
</feature>
<evidence type="ECO:0000256" key="18">
    <source>
        <dbReference type="ARBA" id="ARBA00023136"/>
    </source>
</evidence>
<keyword evidence="7" id="KW-0723">Serine/threonine-protein kinase</keyword>
<dbReference type="Pfam" id="PF00069">
    <property type="entry name" value="Pkinase"/>
    <property type="match status" value="1"/>
</dbReference>
<keyword evidence="31" id="KW-1185">Reference proteome</keyword>
<dbReference type="InterPro" id="IPR011009">
    <property type="entry name" value="Kinase-like_dom_sf"/>
</dbReference>
<evidence type="ECO:0000256" key="26">
    <source>
        <dbReference type="PROSITE-ProRule" id="PRU10141"/>
    </source>
</evidence>
<evidence type="ECO:0000256" key="17">
    <source>
        <dbReference type="ARBA" id="ARBA00022989"/>
    </source>
</evidence>
<evidence type="ECO:0000256" key="25">
    <source>
        <dbReference type="ARBA" id="ARBA00072040"/>
    </source>
</evidence>
<dbReference type="SMART" id="SM00220">
    <property type="entry name" value="S_TKc"/>
    <property type="match status" value="1"/>
</dbReference>
<evidence type="ECO:0000256" key="15">
    <source>
        <dbReference type="ARBA" id="ARBA00022777"/>
    </source>
</evidence>
<feature type="signal peptide" evidence="28">
    <location>
        <begin position="1"/>
        <end position="31"/>
    </location>
</feature>
<evidence type="ECO:0000256" key="13">
    <source>
        <dbReference type="ARBA" id="ARBA00022737"/>
    </source>
</evidence>
<keyword evidence="16 26" id="KW-0067">ATP-binding</keyword>
<evidence type="ECO:0000256" key="6">
    <source>
        <dbReference type="ARBA" id="ARBA00022475"/>
    </source>
</evidence>
<evidence type="ECO:0000256" key="20">
    <source>
        <dbReference type="ARBA" id="ARBA00023180"/>
    </source>
</evidence>
<dbReference type="SUPFAM" id="SSF56112">
    <property type="entry name" value="Protein kinase-like (PK-like)"/>
    <property type="match status" value="1"/>
</dbReference>
<dbReference type="SUPFAM" id="SSF52047">
    <property type="entry name" value="RNI-like"/>
    <property type="match status" value="1"/>
</dbReference>
<proteinExistence type="inferred from homology"/>
<comment type="catalytic activity">
    <reaction evidence="22">
        <text>L-seryl-[protein] + ATP = O-phospho-L-seryl-[protein] + ADP + H(+)</text>
        <dbReference type="Rhea" id="RHEA:17989"/>
        <dbReference type="Rhea" id="RHEA-COMP:9863"/>
        <dbReference type="Rhea" id="RHEA-COMP:11604"/>
        <dbReference type="ChEBI" id="CHEBI:15378"/>
        <dbReference type="ChEBI" id="CHEBI:29999"/>
        <dbReference type="ChEBI" id="CHEBI:30616"/>
        <dbReference type="ChEBI" id="CHEBI:83421"/>
        <dbReference type="ChEBI" id="CHEBI:456216"/>
        <dbReference type="EC" id="2.7.11.1"/>
    </reaction>
</comment>
<dbReference type="EC" id="2.7.11.1" evidence="5"/>
<evidence type="ECO:0000256" key="16">
    <source>
        <dbReference type="ARBA" id="ARBA00022840"/>
    </source>
</evidence>
<reference evidence="30 31" key="2">
    <citation type="submission" date="2024-10" db="EMBL/GenBank/DDBJ databases">
        <authorList>
            <person name="Ryan C."/>
        </authorList>
    </citation>
    <scope>NUCLEOTIDE SEQUENCE [LARGE SCALE GENOMIC DNA]</scope>
</reference>
<evidence type="ECO:0000259" key="29">
    <source>
        <dbReference type="PROSITE" id="PS50011"/>
    </source>
</evidence>
<keyword evidence="14 26" id="KW-0547">Nucleotide-binding</keyword>
<dbReference type="InterPro" id="IPR000719">
    <property type="entry name" value="Prot_kinase_dom"/>
</dbReference>
<evidence type="ECO:0000256" key="3">
    <source>
        <dbReference type="ARBA" id="ARBA00004479"/>
    </source>
</evidence>
<evidence type="ECO:0000256" key="23">
    <source>
        <dbReference type="ARBA" id="ARBA00054320"/>
    </source>
</evidence>
<evidence type="ECO:0000256" key="4">
    <source>
        <dbReference type="ARBA" id="ARBA00008684"/>
    </source>
</evidence>
<feature type="chain" id="PRO_5044827581" description="Receptor kinase-like protein Xa21" evidence="28">
    <location>
        <begin position="32"/>
        <end position="1138"/>
    </location>
</feature>
<dbReference type="FunFam" id="3.30.200.20:FF:000432">
    <property type="entry name" value="LRR receptor-like serine/threonine-protein kinase EFR"/>
    <property type="match status" value="1"/>
</dbReference>
<dbReference type="AlphaFoldDB" id="A0ABC9ALS2"/>
<feature type="binding site" evidence="26">
    <location>
        <position position="858"/>
    </location>
    <ligand>
        <name>ATP</name>
        <dbReference type="ChEBI" id="CHEBI:30616"/>
    </ligand>
</feature>
<evidence type="ECO:0000256" key="5">
    <source>
        <dbReference type="ARBA" id="ARBA00012513"/>
    </source>
</evidence>
<evidence type="ECO:0000256" key="28">
    <source>
        <dbReference type="SAM" id="SignalP"/>
    </source>
</evidence>
<keyword evidence="18 27" id="KW-0472">Membrane</keyword>
<comment type="subcellular location">
    <subcellularLocation>
        <location evidence="1">Cell membrane</location>
        <topology evidence="1">Single-pass membrane protein</topology>
    </subcellularLocation>
    <subcellularLocation>
        <location evidence="2">Endoplasmic reticulum membrane</location>
        <topology evidence="2">Single-pass membrane protein</topology>
    </subcellularLocation>
    <subcellularLocation>
        <location evidence="3">Membrane</location>
        <topology evidence="3">Single-pass type I membrane protein</topology>
    </subcellularLocation>
</comment>
<dbReference type="Pfam" id="PF00560">
    <property type="entry name" value="LRR_1"/>
    <property type="match status" value="8"/>
</dbReference>
<dbReference type="GO" id="GO:0005886">
    <property type="term" value="C:plasma membrane"/>
    <property type="evidence" value="ECO:0007669"/>
    <property type="project" value="UniProtKB-SubCell"/>
</dbReference>
<dbReference type="InterPro" id="IPR051809">
    <property type="entry name" value="Plant_receptor-like_S/T_kinase"/>
</dbReference>
<dbReference type="EMBL" id="OZ075131">
    <property type="protein sequence ID" value="CAL4979395.1"/>
    <property type="molecule type" value="Genomic_DNA"/>
</dbReference>
<keyword evidence="19" id="KW-0675">Receptor</keyword>
<dbReference type="FunFam" id="1.10.510.10:FF:000358">
    <property type="entry name" value="Putative leucine-rich repeat receptor-like serine/threonine-protein kinase"/>
    <property type="match status" value="1"/>
</dbReference>
<dbReference type="PANTHER" id="PTHR27008:SF499">
    <property type="entry name" value="OS06G0581500 PROTEIN"/>
    <property type="match status" value="1"/>
</dbReference>
<dbReference type="InterPro" id="IPR001611">
    <property type="entry name" value="Leu-rich_rpt"/>
</dbReference>
<keyword evidence="8" id="KW-0597">Phosphoprotein</keyword>
<dbReference type="Pfam" id="PF13855">
    <property type="entry name" value="LRR_8"/>
    <property type="match status" value="1"/>
</dbReference>
<protein>
    <recommendedName>
        <fullName evidence="25">Receptor kinase-like protein Xa21</fullName>
        <ecNumber evidence="5">2.7.11.1</ecNumber>
    </recommendedName>
</protein>
<gene>
    <name evidence="30" type="ORF">URODEC1_LOCUS55230</name>
</gene>
<dbReference type="GO" id="GO:0005789">
    <property type="term" value="C:endoplasmic reticulum membrane"/>
    <property type="evidence" value="ECO:0007669"/>
    <property type="project" value="UniProtKB-SubCell"/>
</dbReference>
<keyword evidence="12 28" id="KW-0732">Signal</keyword>
<dbReference type="FunFam" id="3.80.10.10:FF:000288">
    <property type="entry name" value="LRR receptor-like serine/threonine-protein kinase EFR"/>
    <property type="match status" value="1"/>
</dbReference>
<evidence type="ECO:0000256" key="2">
    <source>
        <dbReference type="ARBA" id="ARBA00004389"/>
    </source>
</evidence>
<dbReference type="GO" id="GO:0005524">
    <property type="term" value="F:ATP binding"/>
    <property type="evidence" value="ECO:0007669"/>
    <property type="project" value="UniProtKB-UniRule"/>
</dbReference>
<evidence type="ECO:0000256" key="8">
    <source>
        <dbReference type="ARBA" id="ARBA00022553"/>
    </source>
</evidence>
<dbReference type="InterPro" id="IPR032675">
    <property type="entry name" value="LRR_dom_sf"/>
</dbReference>
<keyword evidence="13" id="KW-0677">Repeat</keyword>
<dbReference type="Gene3D" id="3.30.200.20">
    <property type="entry name" value="Phosphorylase Kinase, domain 1"/>
    <property type="match status" value="1"/>
</dbReference>
<keyword evidence="10" id="KW-0808">Transferase</keyword>
<evidence type="ECO:0000256" key="14">
    <source>
        <dbReference type="ARBA" id="ARBA00022741"/>
    </source>
</evidence>
<comment type="catalytic activity">
    <reaction evidence="21">
        <text>L-threonyl-[protein] + ATP = O-phospho-L-threonyl-[protein] + ADP + H(+)</text>
        <dbReference type="Rhea" id="RHEA:46608"/>
        <dbReference type="Rhea" id="RHEA-COMP:11060"/>
        <dbReference type="Rhea" id="RHEA-COMP:11605"/>
        <dbReference type="ChEBI" id="CHEBI:15378"/>
        <dbReference type="ChEBI" id="CHEBI:30013"/>
        <dbReference type="ChEBI" id="CHEBI:30616"/>
        <dbReference type="ChEBI" id="CHEBI:61977"/>
        <dbReference type="ChEBI" id="CHEBI:456216"/>
        <dbReference type="EC" id="2.7.11.1"/>
    </reaction>
</comment>
<dbReference type="Gene3D" id="1.10.510.10">
    <property type="entry name" value="Transferase(Phosphotransferase) domain 1"/>
    <property type="match status" value="1"/>
</dbReference>
<dbReference type="InterPro" id="IPR003591">
    <property type="entry name" value="Leu-rich_rpt_typical-subtyp"/>
</dbReference>